<reference evidence="5" key="1">
    <citation type="journal article" date="2022" name="Nat. Microbiol.">
        <title>Unique mobile elements and scalable gene flow at the prokaryote-eukaryote boundary revealed by circularized Asgard archaea genomes.</title>
        <authorList>
            <person name="Wu F."/>
            <person name="Speth D.R."/>
            <person name="Philosof A."/>
            <person name="Cremiere A."/>
            <person name="Narayanan A."/>
            <person name="Barco R.A."/>
            <person name="Connon S.A."/>
            <person name="Amend J.P."/>
            <person name="Antoshechkin I.A."/>
            <person name="Orphan V.J."/>
        </authorList>
    </citation>
    <scope>NUCLEOTIDE SEQUENCE</scope>
    <source>
        <strain evidence="5">PM71</strain>
    </source>
</reference>
<organism evidence="5">
    <name type="scientific">Candidatus Heimdallarchaeum aukensis</name>
    <dbReference type="NCBI Taxonomy" id="2876573"/>
    <lineage>
        <taxon>Archaea</taxon>
        <taxon>Promethearchaeati</taxon>
        <taxon>Candidatus Heimdallarchaeota</taxon>
        <taxon>Candidatus Heimdallarchaeia (ex Rinke et al. 2021) (nom. nud.)</taxon>
        <taxon>Candidatus Heimdallarchaeales</taxon>
        <taxon>Candidatus Heimdallarchaeaceae</taxon>
        <taxon>Candidatus Heimdallarchaeum</taxon>
    </lineage>
</organism>
<keyword evidence="1" id="KW-0732">Signal</keyword>
<feature type="domain" description="Solute-binding protein family 3/N-terminal" evidence="4">
    <location>
        <begin position="41"/>
        <end position="269"/>
    </location>
</feature>
<keyword evidence="3" id="KW-1133">Transmembrane helix</keyword>
<protein>
    <submittedName>
        <fullName evidence="5">Transporter substrate-binding domain-containing protein</fullName>
    </submittedName>
</protein>
<dbReference type="PANTHER" id="PTHR35936:SF19">
    <property type="entry name" value="AMINO-ACID-BINDING PROTEIN YXEM-RELATED"/>
    <property type="match status" value="1"/>
</dbReference>
<dbReference type="InterPro" id="IPR001638">
    <property type="entry name" value="Solute-binding_3/MltF_N"/>
</dbReference>
<keyword evidence="2" id="KW-0175">Coiled coil</keyword>
<dbReference type="SUPFAM" id="SSF53850">
    <property type="entry name" value="Periplasmic binding protein-like II"/>
    <property type="match status" value="1"/>
</dbReference>
<feature type="transmembrane region" description="Helical" evidence="3">
    <location>
        <begin position="12"/>
        <end position="30"/>
    </location>
</feature>
<evidence type="ECO:0000259" key="4">
    <source>
        <dbReference type="SMART" id="SM00062"/>
    </source>
</evidence>
<dbReference type="PANTHER" id="PTHR35936">
    <property type="entry name" value="MEMBRANE-BOUND LYTIC MUREIN TRANSGLYCOSYLASE F"/>
    <property type="match status" value="1"/>
</dbReference>
<evidence type="ECO:0000313" key="5">
    <source>
        <dbReference type="EMBL" id="UJG41397.1"/>
    </source>
</evidence>
<dbReference type="Gene3D" id="3.40.190.10">
    <property type="entry name" value="Periplasmic binding protein-like II"/>
    <property type="match status" value="2"/>
</dbReference>
<feature type="transmembrane region" description="Helical" evidence="3">
    <location>
        <begin position="276"/>
        <end position="299"/>
    </location>
</feature>
<name>A0A9Y1FL77_9ARCH</name>
<evidence type="ECO:0000256" key="1">
    <source>
        <dbReference type="ARBA" id="ARBA00022729"/>
    </source>
</evidence>
<dbReference type="SMART" id="SM00062">
    <property type="entry name" value="PBPb"/>
    <property type="match status" value="1"/>
</dbReference>
<proteinExistence type="predicted"/>
<dbReference type="Proteomes" id="UP001201020">
    <property type="component" value="Chromosome"/>
</dbReference>
<dbReference type="AlphaFoldDB" id="A0A9Y1FL77"/>
<gene>
    <name evidence="5" type="ORF">K9W45_02785</name>
</gene>
<accession>A0A9Y1FL77</accession>
<dbReference type="EMBL" id="CP084166">
    <property type="protein sequence ID" value="UJG41397.1"/>
    <property type="molecule type" value="Genomic_DNA"/>
</dbReference>
<feature type="coiled-coil region" evidence="2">
    <location>
        <begin position="318"/>
        <end position="352"/>
    </location>
</feature>
<evidence type="ECO:0000256" key="3">
    <source>
        <dbReference type="SAM" id="Phobius"/>
    </source>
</evidence>
<keyword evidence="3" id="KW-0472">Membrane</keyword>
<keyword evidence="3" id="KW-0812">Transmembrane</keyword>
<evidence type="ECO:0000256" key="2">
    <source>
        <dbReference type="SAM" id="Coils"/>
    </source>
</evidence>
<sequence length="391" mass="46277">MTKLISLRVIKTFTCISFFFLNLLLISDFSNANMKKQSQYTFKVGIYDNEPLVFKSKEGDYKGIYIDILTYIAEIENWELEFVEGTWNETYNALLNNEIDIMTGIAYSIERTEYIDFTNETLLLNWGTVITRKNLKIKYFFDLEGLKVGVLSNDIYFDYPGGIKAILNKFQINCTYQEYNDYKEITKDIQNKLIDAGVVNRIFYQSLVDKRDLKETNLIFQPVQLHYAFNKNNSYKSYLIERIDHHLSELKKDKQSIYYSILDEYLNPKIKLQISWWGILIIIFSVGVSVISISAFIFFRYKNKVELKKSKIKQKKLVSILLESYEQLESLIDKLRNQLQLISGKLEFFESEDIKFIKELERLKLTLDDLDSIFYTYVKEKKQALKEEEKT</sequence>
<dbReference type="Pfam" id="PF00497">
    <property type="entry name" value="SBP_bac_3"/>
    <property type="match status" value="1"/>
</dbReference>